<accession>A0A448TZ58</accession>
<dbReference type="Proteomes" id="UP000275510">
    <property type="component" value="Chromosome"/>
</dbReference>
<name>A0A448TZ58_ACTPL</name>
<proteinExistence type="predicted"/>
<evidence type="ECO:0000313" key="2">
    <source>
        <dbReference type="Proteomes" id="UP000275510"/>
    </source>
</evidence>
<sequence>MAFQKFGKFIFPVVVTVCSLDVLSSAFNDSYYDITEQISGDLTKEGLPDNVKNVCTSEIKMISAKNMLHSHEYMDYFVDNTLDLRRSNYFPTNDCKDDDSLKRKGKEAKAYFEKNFESLEKDYREHLEDAKKYLLSEDSYEIKNTGVYIEYEHETYEKTGRINLKFGRLISSFSIEEASGKPFDQLQFYIKPSRKQVDLIAKAQDHMARDSDKYILRMNIDLDSMKTFIRAGCNYFTYWDNLARIESDSSCIATKLADAEINIFKSNDIKDKDGFTIPYEKRRWILVDTIPVKWE</sequence>
<reference evidence="1 2" key="1">
    <citation type="submission" date="2018-12" db="EMBL/GenBank/DDBJ databases">
        <authorList>
            <consortium name="Pathogen Informatics"/>
        </authorList>
    </citation>
    <scope>NUCLEOTIDE SEQUENCE [LARGE SCALE GENOMIC DNA]</scope>
    <source>
        <strain evidence="1 2">NCTC10976</strain>
    </source>
</reference>
<organism evidence="1 2">
    <name type="scientific">Actinobacillus pleuropneumoniae</name>
    <name type="common">Haemophilus pleuropneumoniae</name>
    <dbReference type="NCBI Taxonomy" id="715"/>
    <lineage>
        <taxon>Bacteria</taxon>
        <taxon>Pseudomonadati</taxon>
        <taxon>Pseudomonadota</taxon>
        <taxon>Gammaproteobacteria</taxon>
        <taxon>Pasteurellales</taxon>
        <taxon>Pasteurellaceae</taxon>
        <taxon>Actinobacillus</taxon>
    </lineage>
</organism>
<dbReference type="EMBL" id="LR134515">
    <property type="protein sequence ID" value="VEJ16906.1"/>
    <property type="molecule type" value="Genomic_DNA"/>
</dbReference>
<evidence type="ECO:0000313" key="1">
    <source>
        <dbReference type="EMBL" id="VEJ16906.1"/>
    </source>
</evidence>
<protein>
    <submittedName>
        <fullName evidence="1">Uncharacterized protein</fullName>
    </submittedName>
</protein>
<dbReference type="AlphaFoldDB" id="A0A448TZ58"/>
<gene>
    <name evidence="1" type="ORF">NCTC10976_01010</name>
</gene>
<dbReference type="RefSeq" id="WP_005601291.1">
    <property type="nucleotide sequence ID" value="NZ_CBDBSX010000076.1"/>
</dbReference>